<keyword evidence="3" id="KW-0238">DNA-binding</keyword>
<feature type="domain" description="Type I restriction modification DNA specificity" evidence="4">
    <location>
        <begin position="29"/>
        <end position="192"/>
    </location>
</feature>
<feature type="domain" description="Type I restriction modification DNA specificity" evidence="4">
    <location>
        <begin position="233"/>
        <end position="391"/>
    </location>
</feature>
<dbReference type="InterPro" id="IPR052021">
    <property type="entry name" value="Type-I_RS_S_subunit"/>
</dbReference>
<comment type="caution">
    <text evidence="5">The sequence shown here is derived from an EMBL/GenBank/DDBJ whole genome shotgun (WGS) entry which is preliminary data.</text>
</comment>
<dbReference type="PANTHER" id="PTHR30408">
    <property type="entry name" value="TYPE-1 RESTRICTION ENZYME ECOKI SPECIFICITY PROTEIN"/>
    <property type="match status" value="1"/>
</dbReference>
<dbReference type="Pfam" id="PF01420">
    <property type="entry name" value="Methylase_S"/>
    <property type="match status" value="2"/>
</dbReference>
<dbReference type="Gene3D" id="3.90.220.20">
    <property type="entry name" value="DNA methylase specificity domains"/>
    <property type="match status" value="2"/>
</dbReference>
<reference evidence="6" key="1">
    <citation type="journal article" date="2019" name="Int. J. Syst. Evol. Microbiol.">
        <title>The Global Catalogue of Microorganisms (GCM) 10K type strain sequencing project: providing services to taxonomists for standard genome sequencing and annotation.</title>
        <authorList>
            <consortium name="The Broad Institute Genomics Platform"/>
            <consortium name="The Broad Institute Genome Sequencing Center for Infectious Disease"/>
            <person name="Wu L."/>
            <person name="Ma J."/>
        </authorList>
    </citation>
    <scope>NUCLEOTIDE SEQUENCE [LARGE SCALE GENOMIC DNA]</scope>
    <source>
        <strain evidence="6">CGMCC 1.15353</strain>
    </source>
</reference>
<name>A0ABQ1QL19_9BACI</name>
<keyword evidence="2" id="KW-0680">Restriction system</keyword>
<dbReference type="SUPFAM" id="SSF116734">
    <property type="entry name" value="DNA methylase specificity domain"/>
    <property type="match status" value="2"/>
</dbReference>
<evidence type="ECO:0000256" key="3">
    <source>
        <dbReference type="ARBA" id="ARBA00023125"/>
    </source>
</evidence>
<evidence type="ECO:0000313" key="5">
    <source>
        <dbReference type="EMBL" id="GGD28885.1"/>
    </source>
</evidence>
<organism evidence="5 6">
    <name type="scientific">Pontibacillus salipaludis</name>
    <dbReference type="NCBI Taxonomy" id="1697394"/>
    <lineage>
        <taxon>Bacteria</taxon>
        <taxon>Bacillati</taxon>
        <taxon>Bacillota</taxon>
        <taxon>Bacilli</taxon>
        <taxon>Bacillales</taxon>
        <taxon>Bacillaceae</taxon>
        <taxon>Pontibacillus</taxon>
    </lineage>
</organism>
<evidence type="ECO:0000256" key="2">
    <source>
        <dbReference type="ARBA" id="ARBA00022747"/>
    </source>
</evidence>
<evidence type="ECO:0000256" key="1">
    <source>
        <dbReference type="ARBA" id="ARBA00010923"/>
    </source>
</evidence>
<dbReference type="PANTHER" id="PTHR30408:SF13">
    <property type="entry name" value="TYPE I RESTRICTION ENZYME HINDI SPECIFICITY SUBUNIT"/>
    <property type="match status" value="1"/>
</dbReference>
<accession>A0ABQ1QL19</accession>
<dbReference type="InterPro" id="IPR044946">
    <property type="entry name" value="Restrct_endonuc_typeI_TRD_sf"/>
</dbReference>
<dbReference type="InterPro" id="IPR000055">
    <property type="entry name" value="Restrct_endonuc_typeI_TRD"/>
</dbReference>
<evidence type="ECO:0000259" key="4">
    <source>
        <dbReference type="Pfam" id="PF01420"/>
    </source>
</evidence>
<comment type="similarity">
    <text evidence="1">Belongs to the type-I restriction system S methylase family.</text>
</comment>
<keyword evidence="6" id="KW-1185">Reference proteome</keyword>
<dbReference type="RefSeq" id="WP_188656154.1">
    <property type="nucleotide sequence ID" value="NZ_BMIN01000029.1"/>
</dbReference>
<protein>
    <submittedName>
        <fullName evidence="5">Type I restriction modification protein</fullName>
    </submittedName>
</protein>
<evidence type="ECO:0000313" key="6">
    <source>
        <dbReference type="Proteomes" id="UP000642571"/>
    </source>
</evidence>
<proteinExistence type="inferred from homology"/>
<gene>
    <name evidence="5" type="ORF">GCM10011389_40610</name>
</gene>
<dbReference type="EMBL" id="BMIN01000029">
    <property type="protein sequence ID" value="GGD28885.1"/>
    <property type="molecule type" value="Genomic_DNA"/>
</dbReference>
<dbReference type="Proteomes" id="UP000642571">
    <property type="component" value="Unassembled WGS sequence"/>
</dbReference>
<sequence length="447" mass="50701">MEYKWPEVKIEDIISNKKNAVAMGPFGSRIKTENFVETGVPVIKGQNLTSIWLNENEFSYLTEQKAEELKSSLVERGDLVFTHRGTLGQVGYIHEDSKFLKYIVSQSQMKLSVDKSKVNPLFLYYFFKSDLGQYRLLVNKSQTGVPAIARPTNSLKNIKFPMPPLEIQSKIANALVKFDQKIELNNKMISNLQEISRTLFKRWFTDFEFPNEEGEPYRSSGGKMIESEIGLIPEGWSITKLGNIGATVSKGTTPTRKDIDNAIDESAVDFIKVKDISDNGVINYKNTQKIPLSIHQNKLKRSILKENDILFSIAGTIGRVSYVNKLKKERNINQAIAFIRLSDPMYFNLVYQLLKTRNVQEDVKSKVVQGVQANVSLSILKDIRVPIPSHQLLKIFNESLDSSFKQAEELKTQIDTLSDLRDTLLPKLLSGEIELNDESEVLDDALV</sequence>